<gene>
    <name evidence="2" type="ORF">D0Z08_28575</name>
</gene>
<name>A0A417XTM2_9ACTN</name>
<organism evidence="2 3">
    <name type="scientific">Nocardioides immobilis</name>
    <dbReference type="NCBI Taxonomy" id="2049295"/>
    <lineage>
        <taxon>Bacteria</taxon>
        <taxon>Bacillati</taxon>
        <taxon>Actinomycetota</taxon>
        <taxon>Actinomycetes</taxon>
        <taxon>Propionibacteriales</taxon>
        <taxon>Nocardioidaceae</taxon>
        <taxon>Nocardioides</taxon>
    </lineage>
</organism>
<proteinExistence type="predicted"/>
<protein>
    <recommendedName>
        <fullName evidence="4">Ferredoxin</fullName>
    </recommendedName>
</protein>
<sequence>MTCRTCESRVLAQKNTLAHTAIQWGDSSRCVEFAMAGGVMERAMNRSCRELRASIDDAVRSGELPVGPPDDRVAQDTQPVRFDAQPVRHG</sequence>
<evidence type="ECO:0008006" key="4">
    <source>
        <dbReference type="Google" id="ProtNLM"/>
    </source>
</evidence>
<keyword evidence="3" id="KW-1185">Reference proteome</keyword>
<evidence type="ECO:0000313" key="2">
    <source>
        <dbReference type="EMBL" id="RHW23670.1"/>
    </source>
</evidence>
<comment type="caution">
    <text evidence="2">The sequence shown here is derived from an EMBL/GenBank/DDBJ whole genome shotgun (WGS) entry which is preliminary data.</text>
</comment>
<dbReference type="EMBL" id="QXGH01000042">
    <property type="protein sequence ID" value="RHW23670.1"/>
    <property type="molecule type" value="Genomic_DNA"/>
</dbReference>
<evidence type="ECO:0000256" key="1">
    <source>
        <dbReference type="SAM" id="MobiDB-lite"/>
    </source>
</evidence>
<accession>A0A417XTM2</accession>
<reference evidence="2 3" key="1">
    <citation type="submission" date="2018-09" db="EMBL/GenBank/DDBJ databases">
        <title>Genome sequencing of Nocardioides immobilis CCTCC AB 2017083 for comparison to Nocardioides silvaticus.</title>
        <authorList>
            <person name="Li C."/>
            <person name="Wang G."/>
        </authorList>
    </citation>
    <scope>NUCLEOTIDE SEQUENCE [LARGE SCALE GENOMIC DNA]</scope>
    <source>
        <strain evidence="2 3">CCTCC AB 2017083</strain>
    </source>
</reference>
<dbReference type="Proteomes" id="UP000283644">
    <property type="component" value="Unassembled WGS sequence"/>
</dbReference>
<dbReference type="AlphaFoldDB" id="A0A417XTM2"/>
<feature type="region of interest" description="Disordered" evidence="1">
    <location>
        <begin position="59"/>
        <end position="90"/>
    </location>
</feature>
<evidence type="ECO:0000313" key="3">
    <source>
        <dbReference type="Proteomes" id="UP000283644"/>
    </source>
</evidence>